<dbReference type="InterPro" id="IPR005829">
    <property type="entry name" value="Sugar_transporter_CS"/>
</dbReference>
<evidence type="ECO:0000313" key="8">
    <source>
        <dbReference type="Proteomes" id="UP000037510"/>
    </source>
</evidence>
<feature type="transmembrane region" description="Helical" evidence="5">
    <location>
        <begin position="484"/>
        <end position="505"/>
    </location>
</feature>
<feature type="transmembrane region" description="Helical" evidence="5">
    <location>
        <begin position="160"/>
        <end position="179"/>
    </location>
</feature>
<dbReference type="Pfam" id="PF07690">
    <property type="entry name" value="MFS_1"/>
    <property type="match status" value="1"/>
</dbReference>
<feature type="transmembrane region" description="Helical" evidence="5">
    <location>
        <begin position="25"/>
        <end position="48"/>
    </location>
</feature>
<feature type="transmembrane region" description="Helical" evidence="5">
    <location>
        <begin position="456"/>
        <end position="478"/>
    </location>
</feature>
<dbReference type="SUPFAM" id="SSF103473">
    <property type="entry name" value="MFS general substrate transporter"/>
    <property type="match status" value="2"/>
</dbReference>
<dbReference type="EMBL" id="JTDY01002721">
    <property type="protein sequence ID" value="KOB70851.1"/>
    <property type="molecule type" value="Genomic_DNA"/>
</dbReference>
<feature type="transmembrane region" description="Helical" evidence="5">
    <location>
        <begin position="427"/>
        <end position="449"/>
    </location>
</feature>
<dbReference type="InterPro" id="IPR020846">
    <property type="entry name" value="MFS_dom"/>
</dbReference>
<accession>A0A0L7L6B4</accession>
<feature type="transmembrane region" description="Helical" evidence="5">
    <location>
        <begin position="125"/>
        <end position="148"/>
    </location>
</feature>
<dbReference type="PROSITE" id="PS00217">
    <property type="entry name" value="SUGAR_TRANSPORT_2"/>
    <property type="match status" value="2"/>
</dbReference>
<reference evidence="7 8" key="1">
    <citation type="journal article" date="2015" name="Genome Biol. Evol.">
        <title>The genome of winter moth (Operophtera brumata) provides a genomic perspective on sexual dimorphism and phenology.</title>
        <authorList>
            <person name="Derks M.F."/>
            <person name="Smit S."/>
            <person name="Salis L."/>
            <person name="Schijlen E."/>
            <person name="Bossers A."/>
            <person name="Mateman C."/>
            <person name="Pijl A.S."/>
            <person name="de Ridder D."/>
            <person name="Groenen M.A."/>
            <person name="Visser M.E."/>
            <person name="Megens H.J."/>
        </authorList>
    </citation>
    <scope>NUCLEOTIDE SEQUENCE [LARGE SCALE GENOMIC DNA]</scope>
    <source>
        <strain evidence="7">WM2013NL</strain>
        <tissue evidence="7">Head and thorax</tissue>
    </source>
</reference>
<name>A0A0L7L6B4_OPEBR</name>
<keyword evidence="2 5" id="KW-0812">Transmembrane</keyword>
<dbReference type="InterPro" id="IPR036259">
    <property type="entry name" value="MFS_trans_sf"/>
</dbReference>
<dbReference type="Gene3D" id="1.20.1250.20">
    <property type="entry name" value="MFS general substrate transporter like domains"/>
    <property type="match status" value="3"/>
</dbReference>
<evidence type="ECO:0000256" key="5">
    <source>
        <dbReference type="SAM" id="Phobius"/>
    </source>
</evidence>
<evidence type="ECO:0000256" key="1">
    <source>
        <dbReference type="ARBA" id="ARBA00004141"/>
    </source>
</evidence>
<feature type="transmembrane region" description="Helical" evidence="5">
    <location>
        <begin position="263"/>
        <end position="284"/>
    </location>
</feature>
<dbReference type="AlphaFoldDB" id="A0A0L7L6B4"/>
<evidence type="ECO:0000256" key="3">
    <source>
        <dbReference type="ARBA" id="ARBA00022989"/>
    </source>
</evidence>
<feature type="transmembrane region" description="Helical" evidence="5">
    <location>
        <begin position="296"/>
        <end position="315"/>
    </location>
</feature>
<keyword evidence="8" id="KW-1185">Reference proteome</keyword>
<keyword evidence="4 5" id="KW-0472">Membrane</keyword>
<evidence type="ECO:0000259" key="6">
    <source>
        <dbReference type="PROSITE" id="PS50850"/>
    </source>
</evidence>
<dbReference type="PANTHER" id="PTHR24064">
    <property type="entry name" value="SOLUTE CARRIER FAMILY 22 MEMBER"/>
    <property type="match status" value="1"/>
</dbReference>
<comment type="subcellular location">
    <subcellularLocation>
        <location evidence="1">Membrane</location>
        <topology evidence="1">Multi-pass membrane protein</topology>
    </subcellularLocation>
</comment>
<evidence type="ECO:0000256" key="4">
    <source>
        <dbReference type="ARBA" id="ARBA00023136"/>
    </source>
</evidence>
<dbReference type="Pfam" id="PF00083">
    <property type="entry name" value="Sugar_tr"/>
    <property type="match status" value="1"/>
</dbReference>
<proteinExistence type="predicted"/>
<feature type="transmembrane region" description="Helical" evidence="5">
    <location>
        <begin position="349"/>
        <end position="368"/>
    </location>
</feature>
<dbReference type="STRING" id="104452.A0A0L7L6B4"/>
<evidence type="ECO:0000256" key="2">
    <source>
        <dbReference type="ARBA" id="ARBA00022692"/>
    </source>
</evidence>
<dbReference type="GO" id="GO:0022857">
    <property type="term" value="F:transmembrane transporter activity"/>
    <property type="evidence" value="ECO:0007669"/>
    <property type="project" value="InterPro"/>
</dbReference>
<sequence length="582" mass="64611">MANSESPKLINPIEKHFNTIGRYHYYFFFLLFLSKIPAFWHVLSMIFLSPPMDFVCSSGANISSNVCPCEDPVWNTSVFTKTVQTKFTVVCEKKWLISFTESIFFLGSLFGSLVFGFLSDLYGRLRIFILSCLTMAIFGCLVSAMPTIAAYTCMRFIEGFGNGGAIVTSFVLLIEYCGVENRETITALYHIPINIGHMTLAGISYLLRNCDEFKLAVSLPMFLFVATWFITFESPKWLMDKGKINEATSIMEKVLRLYGRLRIFTLSCLTMAIFGCLVSAMPTIAAYTCMRFIEGFGNGGAIVTSFVLLIEYCGVENRETITALYHIPINIGHMTLAGISYLLRNCDEFKLAVSLPMFLFVATWFITFESPKWLMDKGKINEATSIMEKVLRLKLTLNLACMSFIYFVCGMGYYGVSQYIGKMSGDIFTNVAISGALLLPGTIAAVFLLKILNRRPFLMATNFLSGLLMLVVVCVPSHFHWVRVGIACVCNSFFFMSFIIVFLYGVELFPTSVRNSVLGVLSVLSRLGQSVAPPLNSLPQYASGSVFGLTALIGAALCYLLPETKNTGLPSSLEDSKALGTS</sequence>
<gene>
    <name evidence="7" type="ORF">OBRU01_14486</name>
</gene>
<protein>
    <submittedName>
        <fullName evidence="7">Organic cation transporter</fullName>
    </submittedName>
</protein>
<dbReference type="GO" id="GO:0016020">
    <property type="term" value="C:membrane"/>
    <property type="evidence" value="ECO:0007669"/>
    <property type="project" value="UniProtKB-SubCell"/>
</dbReference>
<dbReference type="Proteomes" id="UP000037510">
    <property type="component" value="Unassembled WGS sequence"/>
</dbReference>
<feature type="transmembrane region" description="Helical" evidence="5">
    <location>
        <begin position="213"/>
        <end position="232"/>
    </location>
</feature>
<keyword evidence="3 5" id="KW-1133">Transmembrane helix</keyword>
<comment type="caution">
    <text evidence="7">The sequence shown here is derived from an EMBL/GenBank/DDBJ whole genome shotgun (WGS) entry which is preliminary data.</text>
</comment>
<feature type="domain" description="Major facilitator superfamily (MFS) profile" evidence="6">
    <location>
        <begin position="30"/>
        <end position="566"/>
    </location>
</feature>
<feature type="transmembrane region" description="Helical" evidence="5">
    <location>
        <begin position="322"/>
        <end position="343"/>
    </location>
</feature>
<dbReference type="InterPro" id="IPR005828">
    <property type="entry name" value="MFS_sugar_transport-like"/>
</dbReference>
<evidence type="ECO:0000313" key="7">
    <source>
        <dbReference type="EMBL" id="KOB70851.1"/>
    </source>
</evidence>
<feature type="transmembrane region" description="Helical" evidence="5">
    <location>
        <begin position="395"/>
        <end position="415"/>
    </location>
</feature>
<dbReference type="PROSITE" id="PS50850">
    <property type="entry name" value="MFS"/>
    <property type="match status" value="1"/>
</dbReference>
<feature type="transmembrane region" description="Helical" evidence="5">
    <location>
        <begin position="95"/>
        <end position="118"/>
    </location>
</feature>
<feature type="transmembrane region" description="Helical" evidence="5">
    <location>
        <begin position="541"/>
        <end position="561"/>
    </location>
</feature>
<dbReference type="InterPro" id="IPR011701">
    <property type="entry name" value="MFS"/>
</dbReference>
<organism evidence="7 8">
    <name type="scientific">Operophtera brumata</name>
    <name type="common">Winter moth</name>
    <name type="synonym">Phalaena brumata</name>
    <dbReference type="NCBI Taxonomy" id="104452"/>
    <lineage>
        <taxon>Eukaryota</taxon>
        <taxon>Metazoa</taxon>
        <taxon>Ecdysozoa</taxon>
        <taxon>Arthropoda</taxon>
        <taxon>Hexapoda</taxon>
        <taxon>Insecta</taxon>
        <taxon>Pterygota</taxon>
        <taxon>Neoptera</taxon>
        <taxon>Endopterygota</taxon>
        <taxon>Lepidoptera</taxon>
        <taxon>Glossata</taxon>
        <taxon>Ditrysia</taxon>
        <taxon>Geometroidea</taxon>
        <taxon>Geometridae</taxon>
        <taxon>Larentiinae</taxon>
        <taxon>Operophtera</taxon>
    </lineage>
</organism>